<gene>
    <name evidence="2" type="ORF">GQ61_06880</name>
</gene>
<sequence length="219" mass="24881">MKHNEYIFDIQKRKVIRDFEGAYKNLECVYPDQFNLESPKFQLALHRACLMDSPSVLDVGAGYGVFVNALSKLDIDCTGVDISASAVNKGKEKYGKQLKLYQGDLVKGLDFQKGSFDYVICFGVLTWLLDSLDQCLGNLKHVLKSDGLLAISISIKDTNVFFRDIISNENDFLNLVSKHFIITDFLVHYHEISPTESNPQHFDISTQARDLIVFCRNEQ</sequence>
<dbReference type="CDD" id="cd02440">
    <property type="entry name" value="AdoMet_MTases"/>
    <property type="match status" value="1"/>
</dbReference>
<dbReference type="RefSeq" id="WP_085784577.1">
    <property type="nucleotide sequence ID" value="NZ_CP008743.1"/>
</dbReference>
<evidence type="ECO:0000259" key="1">
    <source>
        <dbReference type="Pfam" id="PF08241"/>
    </source>
</evidence>
<dbReference type="SUPFAM" id="SSF53335">
    <property type="entry name" value="S-adenosyl-L-methionine-dependent methyltransferases"/>
    <property type="match status" value="1"/>
</dbReference>
<name>A0A1W6N5M1_9PROT</name>
<dbReference type="InterPro" id="IPR029063">
    <property type="entry name" value="SAM-dependent_MTases_sf"/>
</dbReference>
<dbReference type="KEGG" id="naf:GQ61_06880"/>
<feature type="domain" description="Methyltransferase type 11" evidence="1">
    <location>
        <begin position="57"/>
        <end position="151"/>
    </location>
</feature>
<accession>A0A1W6N5M1</accession>
<evidence type="ECO:0000313" key="2">
    <source>
        <dbReference type="EMBL" id="ARN85059.1"/>
    </source>
</evidence>
<dbReference type="AlphaFoldDB" id="A0A1W6N5M1"/>
<dbReference type="GO" id="GO:0008757">
    <property type="term" value="F:S-adenosylmethionine-dependent methyltransferase activity"/>
    <property type="evidence" value="ECO:0007669"/>
    <property type="project" value="InterPro"/>
</dbReference>
<dbReference type="STRING" id="1414854.GQ61_06880"/>
<dbReference type="Proteomes" id="UP000237351">
    <property type="component" value="Chromosome"/>
</dbReference>
<dbReference type="InterPro" id="IPR013216">
    <property type="entry name" value="Methyltransf_11"/>
</dbReference>
<dbReference type="OrthoDB" id="9807911at2"/>
<proteinExistence type="predicted"/>
<evidence type="ECO:0000313" key="3">
    <source>
        <dbReference type="Proteomes" id="UP000237351"/>
    </source>
</evidence>
<dbReference type="Gene3D" id="3.40.50.150">
    <property type="entry name" value="Vaccinia Virus protein VP39"/>
    <property type="match status" value="1"/>
</dbReference>
<reference evidence="2 3" key="1">
    <citation type="submission" date="2014-06" db="EMBL/GenBank/DDBJ databases">
        <title>The genome of the endonuclear symbiont Nucleicultrix amoebiphila.</title>
        <authorList>
            <person name="Schulz F."/>
            <person name="Horn M."/>
        </authorList>
    </citation>
    <scope>NUCLEOTIDE SEQUENCE [LARGE SCALE GENOMIC DNA]</scope>
    <source>
        <strain evidence="2 3">FS5</strain>
    </source>
</reference>
<keyword evidence="3" id="KW-1185">Reference proteome</keyword>
<dbReference type="PANTHER" id="PTHR43861">
    <property type="entry name" value="TRANS-ACONITATE 2-METHYLTRANSFERASE-RELATED"/>
    <property type="match status" value="1"/>
</dbReference>
<organism evidence="2 3">
    <name type="scientific">Candidatus Nucleicultrix amoebiphila FS5</name>
    <dbReference type="NCBI Taxonomy" id="1414854"/>
    <lineage>
        <taxon>Bacteria</taxon>
        <taxon>Pseudomonadati</taxon>
        <taxon>Pseudomonadota</taxon>
        <taxon>Alphaproteobacteria</taxon>
        <taxon>Holosporales</taxon>
        <taxon>Candidatus Nucleicultricaceae</taxon>
        <taxon>Candidatus Nucleicultrix</taxon>
    </lineage>
</organism>
<dbReference type="Pfam" id="PF08241">
    <property type="entry name" value="Methyltransf_11"/>
    <property type="match status" value="1"/>
</dbReference>
<dbReference type="EMBL" id="CP008743">
    <property type="protein sequence ID" value="ARN85059.1"/>
    <property type="molecule type" value="Genomic_DNA"/>
</dbReference>
<protein>
    <recommendedName>
        <fullName evidence="1">Methyltransferase type 11 domain-containing protein</fullName>
    </recommendedName>
</protein>